<comment type="caution">
    <text evidence="2">The sequence shown here is derived from an EMBL/GenBank/DDBJ whole genome shotgun (WGS) entry which is preliminary data.</text>
</comment>
<dbReference type="InterPro" id="IPR041347">
    <property type="entry name" value="MftR_C"/>
</dbReference>
<keyword evidence="3" id="KW-1185">Reference proteome</keyword>
<gene>
    <name evidence="2" type="ORF">LX15_001121</name>
</gene>
<sequence>MAGELHPVAAGLVQGRGEVAARGPAERPSDLLRRALREVGQDSDEIVSRHAALRLRLIRTVPAVRGRALQLLMDAQREIARHLRAAFPDELDQVSASALVGAFVGAVIGAVQALLDDPDVPLDNPQHLHDRLRDATDAALRSWAQHR</sequence>
<accession>A0ABT1HPJ1</accession>
<evidence type="ECO:0000259" key="1">
    <source>
        <dbReference type="Pfam" id="PF17754"/>
    </source>
</evidence>
<dbReference type="EMBL" id="JAMTCP010000004">
    <property type="protein sequence ID" value="MCP2257436.1"/>
    <property type="molecule type" value="Genomic_DNA"/>
</dbReference>
<dbReference type="Gene3D" id="1.10.357.10">
    <property type="entry name" value="Tetracycline Repressor, domain 2"/>
    <property type="match status" value="1"/>
</dbReference>
<organism evidence="2 3">
    <name type="scientific">Streptoalloteichus tenebrarius (strain ATCC 17920 / DSM 40477 / JCM 4838 / CBS 697.72 / NBRC 16177 / NCIMB 11028 / NRRL B-12390 / A12253. 1 / ISP 5477)</name>
    <name type="common">Streptomyces tenebrarius</name>
    <dbReference type="NCBI Taxonomy" id="1933"/>
    <lineage>
        <taxon>Bacteria</taxon>
        <taxon>Bacillati</taxon>
        <taxon>Actinomycetota</taxon>
        <taxon>Actinomycetes</taxon>
        <taxon>Pseudonocardiales</taxon>
        <taxon>Pseudonocardiaceae</taxon>
        <taxon>Streptoalloteichus</taxon>
    </lineage>
</organism>
<dbReference type="Pfam" id="PF17754">
    <property type="entry name" value="TetR_C_14"/>
    <property type="match status" value="1"/>
</dbReference>
<name>A0ABT1HPJ1_STRSD</name>
<protein>
    <recommendedName>
        <fullName evidence="1">MftR C-terminal domain-containing protein</fullName>
    </recommendedName>
</protein>
<proteinExistence type="predicted"/>
<feature type="domain" description="MftR C-terminal" evidence="1">
    <location>
        <begin position="28"/>
        <end position="123"/>
    </location>
</feature>
<reference evidence="2 3" key="1">
    <citation type="submission" date="2022-06" db="EMBL/GenBank/DDBJ databases">
        <title>Genomic Encyclopedia of Archaeal and Bacterial Type Strains, Phase II (KMG-II): from individual species to whole genera.</title>
        <authorList>
            <person name="Goeker M."/>
        </authorList>
    </citation>
    <scope>NUCLEOTIDE SEQUENCE [LARGE SCALE GENOMIC DNA]</scope>
    <source>
        <strain evidence="2 3">DSM 40477</strain>
    </source>
</reference>
<dbReference type="Proteomes" id="UP001205311">
    <property type="component" value="Unassembled WGS sequence"/>
</dbReference>
<dbReference type="RefSeq" id="WP_253668397.1">
    <property type="nucleotide sequence ID" value="NZ_JAMTCP010000004.1"/>
</dbReference>
<evidence type="ECO:0000313" key="3">
    <source>
        <dbReference type="Proteomes" id="UP001205311"/>
    </source>
</evidence>
<evidence type="ECO:0000313" key="2">
    <source>
        <dbReference type="EMBL" id="MCP2257436.1"/>
    </source>
</evidence>